<reference evidence="2" key="1">
    <citation type="submission" date="2021-08" db="EMBL/GenBank/DDBJ databases">
        <authorList>
            <person name="Stevens D.C."/>
        </authorList>
    </citation>
    <scope>NUCLEOTIDE SEQUENCE</scope>
    <source>
        <strain evidence="2">DSM 53165</strain>
    </source>
</reference>
<evidence type="ECO:0000259" key="1">
    <source>
        <dbReference type="Pfam" id="PF09937"/>
    </source>
</evidence>
<comment type="caution">
    <text evidence="2">The sequence shown here is derived from an EMBL/GenBank/DDBJ whole genome shotgun (WGS) entry which is preliminary data.</text>
</comment>
<name>A0ABS7U2D8_9BACT</name>
<evidence type="ECO:0000313" key="2">
    <source>
        <dbReference type="EMBL" id="MBZ5714682.1"/>
    </source>
</evidence>
<organism evidence="2 3">
    <name type="scientific">Nannocystis pusilla</name>
    <dbReference type="NCBI Taxonomy" id="889268"/>
    <lineage>
        <taxon>Bacteria</taxon>
        <taxon>Pseudomonadati</taxon>
        <taxon>Myxococcota</taxon>
        <taxon>Polyangia</taxon>
        <taxon>Nannocystales</taxon>
        <taxon>Nannocystaceae</taxon>
        <taxon>Nannocystis</taxon>
    </lineage>
</organism>
<dbReference type="RefSeq" id="WP_224196416.1">
    <property type="nucleotide sequence ID" value="NZ_JAIRAU010000049.1"/>
</dbReference>
<evidence type="ECO:0000313" key="3">
    <source>
        <dbReference type="Proteomes" id="UP001139031"/>
    </source>
</evidence>
<proteinExistence type="predicted"/>
<protein>
    <submittedName>
        <fullName evidence="2">DUF2169 domain-containing protein</fullName>
    </submittedName>
</protein>
<dbReference type="Proteomes" id="UP001139031">
    <property type="component" value="Unassembled WGS sequence"/>
</dbReference>
<gene>
    <name evidence="2" type="ORF">K7C98_36080</name>
</gene>
<dbReference type="EMBL" id="JAIRAU010000049">
    <property type="protein sequence ID" value="MBZ5714682.1"/>
    <property type="molecule type" value="Genomic_DNA"/>
</dbReference>
<dbReference type="Pfam" id="PF09937">
    <property type="entry name" value="DUF2169"/>
    <property type="match status" value="1"/>
</dbReference>
<dbReference type="InterPro" id="IPR018683">
    <property type="entry name" value="DUF2169"/>
</dbReference>
<sequence>MTTLHNLTPFAARASPSVDGEGRDVLVVCVAGTFIMDEPPRVAHEQVAPPLEDVYWGEPGGSSLRVEGQTAYFRPGTDIYLEGFAWTDRGRPEERSIVDVRVGSCRVAASITGERRWTRGLAGLRSSAPQRFTQLPLRYEYCAGGPDDPRNPVGRGYASARAAEGQALPAIEAMDSPCERWEDRPPPVGFGPIARHWQPRLGFAGSYDSQWVEQRAPLWPADFDPRFFNAAAPGLVADTGLVGDELVRLAGVSPDGPIAFRLPRFRLRSTLQRRRGRTRQAMAMDALALAPEDRRFTMVWRTAFVVTGDWLDLECVFVRAVEPWEAS</sequence>
<accession>A0ABS7U2D8</accession>
<feature type="domain" description="DUF2169" evidence="1">
    <location>
        <begin position="21"/>
        <end position="301"/>
    </location>
</feature>
<keyword evidence="3" id="KW-1185">Reference proteome</keyword>